<dbReference type="HAMAP" id="MF_02090">
    <property type="entry name" value="NadE_glutamine_dep"/>
    <property type="match status" value="1"/>
</dbReference>
<dbReference type="NCBIfam" id="TIGR00552">
    <property type="entry name" value="nadE"/>
    <property type="match status" value="1"/>
</dbReference>
<dbReference type="FunFam" id="3.40.50.620:FF:000106">
    <property type="entry name" value="Glutamine-dependent NAD(+) synthetase"/>
    <property type="match status" value="1"/>
</dbReference>
<dbReference type="GO" id="GO:0004359">
    <property type="term" value="F:glutaminase activity"/>
    <property type="evidence" value="ECO:0007669"/>
    <property type="project" value="InterPro"/>
</dbReference>
<dbReference type="GO" id="GO:0008795">
    <property type="term" value="F:NAD+ synthase activity"/>
    <property type="evidence" value="ECO:0007669"/>
    <property type="project" value="UniProtKB-UniRule"/>
</dbReference>
<dbReference type="SUPFAM" id="SSF56317">
    <property type="entry name" value="Carbon-nitrogen hydrolase"/>
    <property type="match status" value="1"/>
</dbReference>
<feature type="binding site" evidence="7">
    <location>
        <position position="193"/>
    </location>
    <ligand>
        <name>L-glutamine</name>
        <dbReference type="ChEBI" id="CHEBI:58359"/>
    </ligand>
</feature>
<evidence type="ECO:0000256" key="2">
    <source>
        <dbReference type="ARBA" id="ARBA00007145"/>
    </source>
</evidence>
<feature type="binding site" evidence="7">
    <location>
        <position position="390"/>
    </location>
    <ligand>
        <name>deamido-NAD(+)</name>
        <dbReference type="ChEBI" id="CHEBI:58437"/>
        <note>ligand shared between two neighboring subunits</note>
    </ligand>
</feature>
<dbReference type="PROSITE" id="PS50263">
    <property type="entry name" value="CN_HYDROLASE"/>
    <property type="match status" value="1"/>
</dbReference>
<feature type="binding site" evidence="7">
    <location>
        <begin position="307"/>
        <end position="314"/>
    </location>
    <ligand>
        <name>ATP</name>
        <dbReference type="ChEBI" id="CHEBI:30616"/>
    </ligand>
</feature>
<dbReference type="AlphaFoldDB" id="A0A5C6WZ49"/>
<dbReference type="CDD" id="cd00553">
    <property type="entry name" value="NAD_synthase"/>
    <property type="match status" value="1"/>
</dbReference>
<comment type="function">
    <text evidence="7">Catalyzes the ATP-dependent amidation of deamido-NAD to form NAD. Uses L-glutamine as a nitrogen source.</text>
</comment>
<feature type="binding site" evidence="7">
    <location>
        <position position="419"/>
    </location>
    <ligand>
        <name>deamido-NAD(+)</name>
        <dbReference type="ChEBI" id="CHEBI:58437"/>
        <note>ligand shared between two neighboring subunits</note>
    </ligand>
</feature>
<dbReference type="OrthoDB" id="9799210at2"/>
<dbReference type="PIRSF" id="PIRSF006630">
    <property type="entry name" value="NADS_GAT"/>
    <property type="match status" value="1"/>
</dbReference>
<dbReference type="InterPro" id="IPR014729">
    <property type="entry name" value="Rossmann-like_a/b/a_fold"/>
</dbReference>
<feature type="active site" description="Proton acceptor; for glutaminase activity" evidence="7">
    <location>
        <position position="48"/>
    </location>
</feature>
<dbReference type="SUPFAM" id="SSF52402">
    <property type="entry name" value="Adenine nucleotide alpha hydrolases-like"/>
    <property type="match status" value="1"/>
</dbReference>
<keyword evidence="6 7" id="KW-0520">NAD</keyword>
<evidence type="ECO:0000256" key="3">
    <source>
        <dbReference type="ARBA" id="ARBA00022598"/>
    </source>
</evidence>
<dbReference type="Pfam" id="PF00795">
    <property type="entry name" value="CN_hydrolase"/>
    <property type="match status" value="1"/>
</dbReference>
<dbReference type="GO" id="GO:0005737">
    <property type="term" value="C:cytoplasm"/>
    <property type="evidence" value="ECO:0007669"/>
    <property type="project" value="InterPro"/>
</dbReference>
<comment type="pathway">
    <text evidence="1 7 8">Cofactor biosynthesis; NAD(+) biosynthesis; NAD(+) from deamido-NAD(+) (L-Gln route): step 1/1.</text>
</comment>
<evidence type="ECO:0000313" key="11">
    <source>
        <dbReference type="EMBL" id="TXD34734.1"/>
    </source>
</evidence>
<dbReference type="InterPro" id="IPR022310">
    <property type="entry name" value="NAD/GMP_synthase"/>
</dbReference>
<comment type="caution">
    <text evidence="7">Lacks conserved residue(s) required for the propagation of feature annotation.</text>
</comment>
<dbReference type="NCBIfam" id="NF010588">
    <property type="entry name" value="PRK13981.1"/>
    <property type="match status" value="1"/>
</dbReference>
<dbReference type="Pfam" id="PF02540">
    <property type="entry name" value="NAD_synthase"/>
    <property type="match status" value="1"/>
</dbReference>
<evidence type="ECO:0000259" key="10">
    <source>
        <dbReference type="PROSITE" id="PS50263"/>
    </source>
</evidence>
<dbReference type="Gene3D" id="3.60.110.10">
    <property type="entry name" value="Carbon-nitrogen hydrolase"/>
    <property type="match status" value="1"/>
</dbReference>
<dbReference type="GO" id="GO:0005524">
    <property type="term" value="F:ATP binding"/>
    <property type="evidence" value="ECO:0007669"/>
    <property type="project" value="UniProtKB-UniRule"/>
</dbReference>
<keyword evidence="4 7" id="KW-0547">Nucleotide-binding</keyword>
<dbReference type="CDD" id="cd07570">
    <property type="entry name" value="GAT_Gln-NAD-synth"/>
    <property type="match status" value="1"/>
</dbReference>
<dbReference type="EMBL" id="VOSM01000012">
    <property type="protein sequence ID" value="TXD34734.1"/>
    <property type="molecule type" value="Genomic_DNA"/>
</dbReference>
<dbReference type="InterPro" id="IPR003694">
    <property type="entry name" value="NAD_synthase"/>
</dbReference>
<feature type="binding site" evidence="7">
    <location>
        <position position="199"/>
    </location>
    <ligand>
        <name>L-glutamine</name>
        <dbReference type="ChEBI" id="CHEBI:58359"/>
    </ligand>
</feature>
<evidence type="ECO:0000256" key="6">
    <source>
        <dbReference type="ARBA" id="ARBA00023027"/>
    </source>
</evidence>
<sequence length="559" mass="61222">MIQTPSLLRIALAQINFKVGDLDRNVARIRDEVERARAAGADLLVTSELALTGYPPRDLLHRDEFIDAQLKTLEALAALTDDDFGLIVGYADRNPHHVGRRLVNAAAFCVGGRVKERVFKQLLPEYDVFDEARYFEPGGEAPILNFKGVRLGVSICEDAWAPVEHWEQPRYMGDPVAALVANGAQVLINISASPFARGKRAMREALLCEHAARHKRPLIFVNQVGATDELIFEGASVAIDSTGQIAHRLPDFASACEVVSVVTTGDVLGPEGGSASERDDIGELRAALVLGTRDYVRKSGFKQVLLGLSGGIDSAVTAVIAADALGPENVHAVAMPSRYSSRHSRDDARTLANNLGIEFDEIGIEQPYTSFLDVLTPHFQGKDFDVTEENLQARIRGVYLMGLSNKFGKLVLSCGNKSELAVGYSTLYGDMCGALAVIGDVPKMQVYALAEEYNRLAGYEVVPRNIIEKAPSAELRPDQRDEDSLPPYPVLDAIVDRYVEDRQGIAQIIDAGFERRDVERVVGLIRRNEYKRWQSPPVLKVTAKAFGSGWRYPLAASHG</sequence>
<name>A0A5C6WZ49_9DELT</name>
<evidence type="ECO:0000256" key="8">
    <source>
        <dbReference type="PIRNR" id="PIRNR006630"/>
    </source>
</evidence>
<feature type="active site" description="Nucleophile; for glutaminase activity" evidence="7">
    <location>
        <position position="156"/>
    </location>
</feature>
<protein>
    <recommendedName>
        <fullName evidence="7 8">Glutamine-dependent NAD(+) synthetase</fullName>
        <ecNumber evidence="7 8">6.3.5.1</ecNumber>
    </recommendedName>
    <alternativeName>
        <fullName evidence="7 8">NAD(+) synthase [glutamine-hydrolyzing]</fullName>
    </alternativeName>
</protein>
<dbReference type="Proteomes" id="UP000321412">
    <property type="component" value="Unassembled WGS sequence"/>
</dbReference>
<feature type="domain" description="CN hydrolase" evidence="10">
    <location>
        <begin position="8"/>
        <end position="269"/>
    </location>
</feature>
<comment type="similarity">
    <text evidence="9">Belongs to the NAD synthetase family.</text>
</comment>
<organism evidence="11 12">
    <name type="scientific">Lujinxingia vulgaris</name>
    <dbReference type="NCBI Taxonomy" id="2600176"/>
    <lineage>
        <taxon>Bacteria</taxon>
        <taxon>Deltaproteobacteria</taxon>
        <taxon>Bradymonadales</taxon>
        <taxon>Lujinxingiaceae</taxon>
        <taxon>Lujinxingia</taxon>
    </lineage>
</organism>
<dbReference type="RefSeq" id="WP_146982825.1">
    <property type="nucleotide sequence ID" value="NZ_VOSM01000012.1"/>
</dbReference>
<accession>A0A5C6WZ49</accession>
<dbReference type="InterPro" id="IPR036526">
    <property type="entry name" value="C-N_Hydrolase_sf"/>
</dbReference>
<dbReference type="PANTHER" id="PTHR23090">
    <property type="entry name" value="NH 3 /GLUTAMINE-DEPENDENT NAD + SYNTHETASE"/>
    <property type="match status" value="1"/>
</dbReference>
<dbReference type="Gene3D" id="3.40.50.620">
    <property type="entry name" value="HUPs"/>
    <property type="match status" value="1"/>
</dbReference>
<keyword evidence="12" id="KW-1185">Reference proteome</keyword>
<evidence type="ECO:0000256" key="9">
    <source>
        <dbReference type="RuleBase" id="RU003811"/>
    </source>
</evidence>
<comment type="similarity">
    <text evidence="2 7 8">In the C-terminal section; belongs to the NAD synthetase family.</text>
</comment>
<dbReference type="UniPathway" id="UPA00253">
    <property type="reaction ID" value="UER00334"/>
</dbReference>
<feature type="binding site" evidence="7">
    <location>
        <position position="126"/>
    </location>
    <ligand>
        <name>L-glutamine</name>
        <dbReference type="ChEBI" id="CHEBI:58359"/>
    </ligand>
</feature>
<comment type="caution">
    <text evidence="11">The sequence shown here is derived from an EMBL/GenBank/DDBJ whole genome shotgun (WGS) entry which is preliminary data.</text>
</comment>
<gene>
    <name evidence="7" type="primary">nadE</name>
    <name evidence="11" type="ORF">FRC98_18045</name>
</gene>
<evidence type="ECO:0000256" key="4">
    <source>
        <dbReference type="ARBA" id="ARBA00022741"/>
    </source>
</evidence>
<comment type="catalytic activity">
    <reaction evidence="7 8">
        <text>deamido-NAD(+) + L-glutamine + ATP + H2O = L-glutamate + AMP + diphosphate + NAD(+) + H(+)</text>
        <dbReference type="Rhea" id="RHEA:24384"/>
        <dbReference type="ChEBI" id="CHEBI:15377"/>
        <dbReference type="ChEBI" id="CHEBI:15378"/>
        <dbReference type="ChEBI" id="CHEBI:29985"/>
        <dbReference type="ChEBI" id="CHEBI:30616"/>
        <dbReference type="ChEBI" id="CHEBI:33019"/>
        <dbReference type="ChEBI" id="CHEBI:57540"/>
        <dbReference type="ChEBI" id="CHEBI:58359"/>
        <dbReference type="ChEBI" id="CHEBI:58437"/>
        <dbReference type="ChEBI" id="CHEBI:456215"/>
        <dbReference type="EC" id="6.3.5.1"/>
    </reaction>
</comment>
<evidence type="ECO:0000313" key="12">
    <source>
        <dbReference type="Proteomes" id="UP000321412"/>
    </source>
</evidence>
<evidence type="ECO:0000256" key="5">
    <source>
        <dbReference type="ARBA" id="ARBA00022840"/>
    </source>
</evidence>
<evidence type="ECO:0000256" key="1">
    <source>
        <dbReference type="ARBA" id="ARBA00005188"/>
    </source>
</evidence>
<dbReference type="GO" id="GO:0003952">
    <property type="term" value="F:NAD+ synthase (glutamine-hydrolyzing) activity"/>
    <property type="evidence" value="ECO:0007669"/>
    <property type="project" value="UniProtKB-UniRule"/>
</dbReference>
<feature type="active site" description="For glutaminase activity" evidence="7">
    <location>
        <position position="120"/>
    </location>
</feature>
<feature type="binding site" evidence="7">
    <location>
        <position position="531"/>
    </location>
    <ligand>
        <name>deamido-NAD(+)</name>
        <dbReference type="ChEBI" id="CHEBI:58437"/>
        <note>ligand shared between two neighboring subunits</note>
    </ligand>
</feature>
<dbReference type="InterPro" id="IPR014445">
    <property type="entry name" value="Gln-dep_NAD_synthase"/>
</dbReference>
<dbReference type="GO" id="GO:0009435">
    <property type="term" value="P:NAD+ biosynthetic process"/>
    <property type="evidence" value="ECO:0007669"/>
    <property type="project" value="UniProtKB-UniRule"/>
</dbReference>
<dbReference type="InterPro" id="IPR003010">
    <property type="entry name" value="C-N_Hydrolase"/>
</dbReference>
<keyword evidence="3 7" id="KW-0436">Ligase</keyword>
<reference evidence="11 12" key="1">
    <citation type="submission" date="2019-08" db="EMBL/GenBank/DDBJ databases">
        <title>Bradymonadales sp. TMQ4.</title>
        <authorList>
            <person name="Liang Q."/>
        </authorList>
    </citation>
    <scope>NUCLEOTIDE SEQUENCE [LARGE SCALE GENOMIC DNA]</scope>
    <source>
        <strain evidence="11 12">TMQ4</strain>
    </source>
</reference>
<evidence type="ECO:0000256" key="7">
    <source>
        <dbReference type="HAMAP-Rule" id="MF_02090"/>
    </source>
</evidence>
<dbReference type="EC" id="6.3.5.1" evidence="7 8"/>
<proteinExistence type="inferred from homology"/>
<dbReference type="PANTHER" id="PTHR23090:SF9">
    <property type="entry name" value="GLUTAMINE-DEPENDENT NAD(+) SYNTHETASE"/>
    <property type="match status" value="1"/>
</dbReference>
<keyword evidence="5 7" id="KW-0067">ATP-binding</keyword>